<name>A0A1I1QC83_9FLAO</name>
<gene>
    <name evidence="1" type="ORF">SAMN05216297_105221</name>
</gene>
<dbReference type="OrthoDB" id="7024294at2"/>
<dbReference type="Proteomes" id="UP000199672">
    <property type="component" value="Unassembled WGS sequence"/>
</dbReference>
<dbReference type="RefSeq" id="WP_091493188.1">
    <property type="nucleotide sequence ID" value="NZ_FOMH01000005.1"/>
</dbReference>
<proteinExistence type="predicted"/>
<sequence length="355" mass="41124">MKKMILFIVVALFVLAGIWYFKKKDSGIYEKKQEPLPVVYQKYQSISSAYQHATFSVKEICSTDISLSASPNPIKAYQSVNDNVIIGCQIGNDDAHKGDKQYYKIDKNGLITDSLNVKYDGFWTVLIDDFTVSTKKEDAYYTSWPFDGSTTRQKFEQHNADFVLTNEELNSAQEKIRKESQYYFVRSYVDGNNYTTAFYYYHDKKWNVLWQKTVGYQSERDSESAIRYQKELYYSNIGESTLEKEVELQYFHEEDKIQYYHVIGGGAPATQTVGWRGTGFFKTMIGEKPFLFSVPKMVIEKEKHDGYETRIYTVSEPKAAVAPICSKFYRSPFGFALYAPDAKKMYLINSLAQKQ</sequence>
<dbReference type="EMBL" id="FOMH01000005">
    <property type="protein sequence ID" value="SFD19736.1"/>
    <property type="molecule type" value="Genomic_DNA"/>
</dbReference>
<protein>
    <submittedName>
        <fullName evidence="1">Uncharacterized protein</fullName>
    </submittedName>
</protein>
<dbReference type="STRING" id="739143.SAMN05216297_105221"/>
<evidence type="ECO:0000313" key="2">
    <source>
        <dbReference type="Proteomes" id="UP000199672"/>
    </source>
</evidence>
<organism evidence="1 2">
    <name type="scientific">Flavobacterium phragmitis</name>
    <dbReference type="NCBI Taxonomy" id="739143"/>
    <lineage>
        <taxon>Bacteria</taxon>
        <taxon>Pseudomonadati</taxon>
        <taxon>Bacteroidota</taxon>
        <taxon>Flavobacteriia</taxon>
        <taxon>Flavobacteriales</taxon>
        <taxon>Flavobacteriaceae</taxon>
        <taxon>Flavobacterium</taxon>
    </lineage>
</organism>
<reference evidence="2" key="1">
    <citation type="submission" date="2016-10" db="EMBL/GenBank/DDBJ databases">
        <authorList>
            <person name="Varghese N."/>
            <person name="Submissions S."/>
        </authorList>
    </citation>
    <scope>NUCLEOTIDE SEQUENCE [LARGE SCALE GENOMIC DNA]</scope>
    <source>
        <strain evidence="2">CGMCC 1.10370</strain>
    </source>
</reference>
<accession>A0A1I1QC83</accession>
<evidence type="ECO:0000313" key="1">
    <source>
        <dbReference type="EMBL" id="SFD19736.1"/>
    </source>
</evidence>
<dbReference type="AlphaFoldDB" id="A0A1I1QC83"/>
<keyword evidence="2" id="KW-1185">Reference proteome</keyword>